<dbReference type="AlphaFoldDB" id="A0A918VJJ9"/>
<reference evidence="2" key="1">
    <citation type="journal article" date="2014" name="Int. J. Syst. Evol. Microbiol.">
        <title>Complete genome sequence of Corynebacterium casei LMG S-19264T (=DSM 44701T), isolated from a smear-ripened cheese.</title>
        <authorList>
            <consortium name="US DOE Joint Genome Institute (JGI-PGF)"/>
            <person name="Walter F."/>
            <person name="Albersmeier A."/>
            <person name="Kalinowski J."/>
            <person name="Ruckert C."/>
        </authorList>
    </citation>
    <scope>NUCLEOTIDE SEQUENCE</scope>
    <source>
        <strain evidence="2">JCM 5016</strain>
    </source>
</reference>
<evidence type="ECO:0008006" key="4">
    <source>
        <dbReference type="Google" id="ProtNLM"/>
    </source>
</evidence>
<dbReference type="EMBL" id="BMWH01000020">
    <property type="protein sequence ID" value="GHA01030.1"/>
    <property type="molecule type" value="Genomic_DNA"/>
</dbReference>
<evidence type="ECO:0000256" key="1">
    <source>
        <dbReference type="SAM" id="Coils"/>
    </source>
</evidence>
<dbReference type="Proteomes" id="UP000623010">
    <property type="component" value="Unassembled WGS sequence"/>
</dbReference>
<keyword evidence="3" id="KW-1185">Reference proteome</keyword>
<sequence length="78" mass="8643">MTTPSIIRRWRARINDAQANRLRGQLAAERARARALEQRVADLQAANEGATHELSIARGAGCLTAYCPWCPPKKEKDA</sequence>
<proteinExistence type="predicted"/>
<feature type="coiled-coil region" evidence="1">
    <location>
        <begin position="19"/>
        <end position="53"/>
    </location>
</feature>
<protein>
    <recommendedName>
        <fullName evidence="4">Transposase</fullName>
    </recommendedName>
</protein>
<name>A0A918VJJ9_9ACTN</name>
<accession>A0A918VJJ9</accession>
<evidence type="ECO:0000313" key="2">
    <source>
        <dbReference type="EMBL" id="GHA01030.1"/>
    </source>
</evidence>
<comment type="caution">
    <text evidence="2">The sequence shown here is derived from an EMBL/GenBank/DDBJ whole genome shotgun (WGS) entry which is preliminary data.</text>
</comment>
<dbReference type="RefSeq" id="WP_190059312.1">
    <property type="nucleotide sequence ID" value="NZ_BMWH01000020.1"/>
</dbReference>
<keyword evidence="1" id="KW-0175">Coiled coil</keyword>
<organism evidence="2 3">
    <name type="scientific">Streptomyces echinoruber</name>
    <dbReference type="NCBI Taxonomy" id="68898"/>
    <lineage>
        <taxon>Bacteria</taxon>
        <taxon>Bacillati</taxon>
        <taxon>Actinomycetota</taxon>
        <taxon>Actinomycetes</taxon>
        <taxon>Kitasatosporales</taxon>
        <taxon>Streptomycetaceae</taxon>
        <taxon>Streptomyces</taxon>
    </lineage>
</organism>
<gene>
    <name evidence="2" type="ORF">GCM10010389_45440</name>
</gene>
<reference evidence="2" key="2">
    <citation type="submission" date="2020-09" db="EMBL/GenBank/DDBJ databases">
        <authorList>
            <person name="Sun Q."/>
            <person name="Ohkuma M."/>
        </authorList>
    </citation>
    <scope>NUCLEOTIDE SEQUENCE</scope>
    <source>
        <strain evidence="2">JCM 5016</strain>
    </source>
</reference>
<evidence type="ECO:0000313" key="3">
    <source>
        <dbReference type="Proteomes" id="UP000623010"/>
    </source>
</evidence>